<dbReference type="GO" id="GO:0005737">
    <property type="term" value="C:cytoplasm"/>
    <property type="evidence" value="ECO:0007669"/>
    <property type="project" value="UniProtKB-ARBA"/>
</dbReference>
<evidence type="ECO:0000256" key="10">
    <source>
        <dbReference type="PIRSR" id="PIRSR000350-2"/>
    </source>
</evidence>
<dbReference type="Gene3D" id="3.50.50.60">
    <property type="entry name" value="FAD/NAD(P)-binding domain"/>
    <property type="match status" value="2"/>
</dbReference>
<sequence>MPDFDHDLLLLGAGPGGYVAAIRAAQLGLSVGLVDLNPALGGTCLRIGCIPSKALLESSHLYEQASAHLGDHGITTSGVTLDMAAMHARKDAVVKQLTSGVAGLMKKNKVKVYTARGSFDGDRSVKLEKVDGSPDDLPARVTAKHVVIATGSVPTSLPGIDLSMEGIGTSTDALTWEKVPERLVVIGAGVIGLELGSVWRRLGSDVTVVEYLDRILPGMDGELATATLREFKKQGLRFVLGAKVTGVEEADDALIVKLDGQDDVLCDRVLMAVGRKPYTDGLNLEAVGVERDEKGRVVTGDGDDAFTASPEKDGVTIYAIGDCIAGPMLAHKAEEEGVAVAERIATGHHHLDYDVMPGIVYTDPEVASVGKTEEELKEAGVDYRAGKFPFMANGRAKAIDETAGMVKFLCDARTDRVLGCHILGPGGGDLLAEVATAMSFGATSEDIGRAVHAHPTLSEAVKEAALAVDGRALHY</sequence>
<dbReference type="InterPro" id="IPR023753">
    <property type="entry name" value="FAD/NAD-binding_dom"/>
</dbReference>
<keyword evidence="8 13" id="KW-0676">Redox-active center</keyword>
<keyword evidence="17" id="KW-1185">Reference proteome</keyword>
<dbReference type="PRINTS" id="PR00411">
    <property type="entry name" value="PNDRDTASEI"/>
</dbReference>
<dbReference type="PATRIC" id="fig|1142394.8.peg.307"/>
<dbReference type="EMBL" id="AP012338">
    <property type="protein sequence ID" value="BAM02461.1"/>
    <property type="molecule type" value="Genomic_DNA"/>
</dbReference>
<proteinExistence type="inferred from homology"/>
<dbReference type="PIRSF" id="PIRSF000350">
    <property type="entry name" value="Mercury_reductase_MerA"/>
    <property type="match status" value="1"/>
</dbReference>
<dbReference type="FunFam" id="3.30.390.30:FF:000001">
    <property type="entry name" value="Dihydrolipoyl dehydrogenase"/>
    <property type="match status" value="1"/>
</dbReference>
<keyword evidence="11" id="KW-0547">Nucleotide-binding</keyword>
<evidence type="ECO:0000256" key="12">
    <source>
        <dbReference type="PIRSR" id="PIRSR000350-4"/>
    </source>
</evidence>
<dbReference type="Pfam" id="PF02852">
    <property type="entry name" value="Pyr_redox_dim"/>
    <property type="match status" value="1"/>
</dbReference>
<evidence type="ECO:0000256" key="6">
    <source>
        <dbReference type="ARBA" id="ARBA00023027"/>
    </source>
</evidence>
<evidence type="ECO:0000256" key="8">
    <source>
        <dbReference type="ARBA" id="ARBA00023284"/>
    </source>
</evidence>
<evidence type="ECO:0000256" key="5">
    <source>
        <dbReference type="ARBA" id="ARBA00023002"/>
    </source>
</evidence>
<dbReference type="InterPro" id="IPR012999">
    <property type="entry name" value="Pyr_OxRdtase_I_AS"/>
</dbReference>
<dbReference type="HOGENOM" id="CLU_016755_0_1_0"/>
<evidence type="ECO:0000313" key="16">
    <source>
        <dbReference type="EMBL" id="BAM02461.1"/>
    </source>
</evidence>
<dbReference type="InterPro" id="IPR004099">
    <property type="entry name" value="Pyr_nucl-diS_OxRdtase_dimer"/>
</dbReference>
<dbReference type="GO" id="GO:0004148">
    <property type="term" value="F:dihydrolipoyl dehydrogenase (NADH) activity"/>
    <property type="evidence" value="ECO:0007669"/>
    <property type="project" value="UniProtKB-EC"/>
</dbReference>
<dbReference type="NCBIfam" id="TIGR01350">
    <property type="entry name" value="lipoamide_DH"/>
    <property type="match status" value="1"/>
</dbReference>
<dbReference type="SUPFAM" id="SSF55424">
    <property type="entry name" value="FAD/NAD-linked reductases, dimerisation (C-terminal) domain"/>
    <property type="match status" value="1"/>
</dbReference>
<evidence type="ECO:0000259" key="14">
    <source>
        <dbReference type="Pfam" id="PF02852"/>
    </source>
</evidence>
<keyword evidence="4 11" id="KW-0274">FAD</keyword>
<evidence type="ECO:0000256" key="11">
    <source>
        <dbReference type="PIRSR" id="PIRSR000350-3"/>
    </source>
</evidence>
<evidence type="ECO:0000256" key="4">
    <source>
        <dbReference type="ARBA" id="ARBA00022827"/>
    </source>
</evidence>
<gene>
    <name evidence="16" type="primary">lpd</name>
    <name evidence="16" type="ordered locus">PSMK_03020</name>
</gene>
<feature type="binding site" evidence="11">
    <location>
        <position position="117"/>
    </location>
    <ligand>
        <name>FAD</name>
        <dbReference type="ChEBI" id="CHEBI:57692"/>
    </ligand>
</feature>
<comment type="catalytic activity">
    <reaction evidence="9 13">
        <text>N(6)-[(R)-dihydrolipoyl]-L-lysyl-[protein] + NAD(+) = N(6)-[(R)-lipoyl]-L-lysyl-[protein] + NADH + H(+)</text>
        <dbReference type="Rhea" id="RHEA:15045"/>
        <dbReference type="Rhea" id="RHEA-COMP:10474"/>
        <dbReference type="Rhea" id="RHEA-COMP:10475"/>
        <dbReference type="ChEBI" id="CHEBI:15378"/>
        <dbReference type="ChEBI" id="CHEBI:57540"/>
        <dbReference type="ChEBI" id="CHEBI:57945"/>
        <dbReference type="ChEBI" id="CHEBI:83099"/>
        <dbReference type="ChEBI" id="CHEBI:83100"/>
        <dbReference type="EC" id="1.8.1.4"/>
    </reaction>
</comment>
<name>I0IB23_PHYMF</name>
<evidence type="ECO:0000256" key="7">
    <source>
        <dbReference type="ARBA" id="ARBA00023157"/>
    </source>
</evidence>
<feature type="binding site" evidence="11">
    <location>
        <position position="274"/>
    </location>
    <ligand>
        <name>NAD(+)</name>
        <dbReference type="ChEBI" id="CHEBI:57540"/>
    </ligand>
</feature>
<evidence type="ECO:0000259" key="15">
    <source>
        <dbReference type="Pfam" id="PF07992"/>
    </source>
</evidence>
<evidence type="ECO:0000256" key="3">
    <source>
        <dbReference type="ARBA" id="ARBA00022630"/>
    </source>
</evidence>
<keyword evidence="5 13" id="KW-0560">Oxidoreductase</keyword>
<evidence type="ECO:0000256" key="9">
    <source>
        <dbReference type="ARBA" id="ARBA00049187"/>
    </source>
</evidence>
<dbReference type="GO" id="GO:0006103">
    <property type="term" value="P:2-oxoglutarate metabolic process"/>
    <property type="evidence" value="ECO:0007669"/>
    <property type="project" value="TreeGrafter"/>
</dbReference>
<dbReference type="Proteomes" id="UP000007881">
    <property type="component" value="Chromosome"/>
</dbReference>
<feature type="domain" description="Pyridine nucleotide-disulphide oxidoreductase dimerisation" evidence="14">
    <location>
        <begin position="356"/>
        <end position="465"/>
    </location>
</feature>
<dbReference type="STRING" id="1142394.PSMK_03020"/>
<dbReference type="InterPro" id="IPR006258">
    <property type="entry name" value="Lipoamide_DH"/>
</dbReference>
<dbReference type="RefSeq" id="WP_014435681.1">
    <property type="nucleotide sequence ID" value="NC_017080.1"/>
</dbReference>
<feature type="binding site" evidence="11">
    <location>
        <position position="210"/>
    </location>
    <ligand>
        <name>NAD(+)</name>
        <dbReference type="ChEBI" id="CHEBI:57540"/>
    </ligand>
</feature>
<keyword evidence="7" id="KW-1015">Disulfide bond</keyword>
<comment type="similarity">
    <text evidence="1 13">Belongs to the class-I pyridine nucleotide-disulfide oxidoreductase family.</text>
</comment>
<evidence type="ECO:0000313" key="17">
    <source>
        <dbReference type="Proteomes" id="UP000007881"/>
    </source>
</evidence>
<feature type="binding site" evidence="11">
    <location>
        <begin position="187"/>
        <end position="194"/>
    </location>
    <ligand>
        <name>NAD(+)</name>
        <dbReference type="ChEBI" id="CHEBI:57540"/>
    </ligand>
</feature>
<dbReference type="InterPro" id="IPR050151">
    <property type="entry name" value="Class-I_Pyr_Nuc-Dis_Oxidored"/>
</dbReference>
<feature type="binding site" evidence="11">
    <location>
        <begin position="328"/>
        <end position="331"/>
    </location>
    <ligand>
        <name>FAD</name>
        <dbReference type="ChEBI" id="CHEBI:57692"/>
    </ligand>
</feature>
<dbReference type="PROSITE" id="PS00076">
    <property type="entry name" value="PYRIDINE_REDOX_1"/>
    <property type="match status" value="1"/>
</dbReference>
<dbReference type="InterPro" id="IPR036188">
    <property type="entry name" value="FAD/NAD-bd_sf"/>
</dbReference>
<feature type="active site" description="Proton acceptor" evidence="10">
    <location>
        <position position="454"/>
    </location>
</feature>
<evidence type="ECO:0000256" key="13">
    <source>
        <dbReference type="RuleBase" id="RU003692"/>
    </source>
</evidence>
<dbReference type="InterPro" id="IPR016156">
    <property type="entry name" value="FAD/NAD-linked_Rdtase_dimer_sf"/>
</dbReference>
<protein>
    <recommendedName>
        <fullName evidence="2 13">Dihydrolipoyl dehydrogenase</fullName>
        <ecNumber evidence="2 13">1.8.1.4</ecNumber>
    </recommendedName>
</protein>
<dbReference type="GO" id="GO:0050660">
    <property type="term" value="F:flavin adenine dinucleotide binding"/>
    <property type="evidence" value="ECO:0007669"/>
    <property type="project" value="InterPro"/>
</dbReference>
<dbReference type="Gene3D" id="3.30.390.30">
    <property type="match status" value="1"/>
</dbReference>
<keyword evidence="6 11" id="KW-0520">NAD</keyword>
<dbReference type="PANTHER" id="PTHR22912">
    <property type="entry name" value="DISULFIDE OXIDOREDUCTASE"/>
    <property type="match status" value="1"/>
</dbReference>
<evidence type="ECO:0000256" key="2">
    <source>
        <dbReference type="ARBA" id="ARBA00012608"/>
    </source>
</evidence>
<dbReference type="EC" id="1.8.1.4" evidence="2 13"/>
<dbReference type="KEGG" id="phm:PSMK_03020"/>
<dbReference type="InterPro" id="IPR001100">
    <property type="entry name" value="Pyr_nuc-diS_OxRdtase"/>
</dbReference>
<dbReference type="OrthoDB" id="230580at2"/>
<feature type="binding site" evidence="11">
    <location>
        <position position="53"/>
    </location>
    <ligand>
        <name>FAD</name>
        <dbReference type="ChEBI" id="CHEBI:57692"/>
    </ligand>
</feature>
<reference evidence="16 17" key="1">
    <citation type="submission" date="2012-02" db="EMBL/GenBank/DDBJ databases">
        <title>Complete genome sequence of Phycisphaera mikurensis NBRC 102666.</title>
        <authorList>
            <person name="Ankai A."/>
            <person name="Hosoyama A."/>
            <person name="Terui Y."/>
            <person name="Sekine M."/>
            <person name="Fukai R."/>
            <person name="Kato Y."/>
            <person name="Nakamura S."/>
            <person name="Yamada-Narita S."/>
            <person name="Kawakoshi A."/>
            <person name="Fukunaga Y."/>
            <person name="Yamazaki S."/>
            <person name="Fujita N."/>
        </authorList>
    </citation>
    <scope>NUCLEOTIDE SEQUENCE [LARGE SCALE GENOMIC DNA]</scope>
    <source>
        <strain evidence="17">NBRC 102666 / KCTC 22515 / FYK2301M01</strain>
    </source>
</reference>
<comment type="cofactor">
    <cofactor evidence="11 13">
        <name>FAD</name>
        <dbReference type="ChEBI" id="CHEBI:57692"/>
    </cofactor>
    <text evidence="11 13">Binds 1 FAD per subunit.</text>
</comment>
<evidence type="ECO:0000256" key="1">
    <source>
        <dbReference type="ARBA" id="ARBA00007532"/>
    </source>
</evidence>
<dbReference type="Pfam" id="PF07992">
    <property type="entry name" value="Pyr_redox_2"/>
    <property type="match status" value="1"/>
</dbReference>
<dbReference type="AlphaFoldDB" id="I0IB23"/>
<dbReference type="eggNOG" id="COG1249">
    <property type="taxonomic scope" value="Bacteria"/>
</dbReference>
<dbReference type="PANTHER" id="PTHR22912:SF151">
    <property type="entry name" value="DIHYDROLIPOYL DEHYDROGENASE, MITOCHONDRIAL"/>
    <property type="match status" value="1"/>
</dbReference>
<organism evidence="16 17">
    <name type="scientific">Phycisphaera mikurensis (strain NBRC 102666 / KCTC 22515 / FYK2301M01)</name>
    <dbReference type="NCBI Taxonomy" id="1142394"/>
    <lineage>
        <taxon>Bacteria</taxon>
        <taxon>Pseudomonadati</taxon>
        <taxon>Planctomycetota</taxon>
        <taxon>Phycisphaerae</taxon>
        <taxon>Phycisphaerales</taxon>
        <taxon>Phycisphaeraceae</taxon>
        <taxon>Phycisphaera</taxon>
    </lineage>
</organism>
<feature type="disulfide bond" description="Redox-active" evidence="12">
    <location>
        <begin position="44"/>
        <end position="49"/>
    </location>
</feature>
<dbReference type="SUPFAM" id="SSF51905">
    <property type="entry name" value="FAD/NAD(P)-binding domain"/>
    <property type="match status" value="1"/>
</dbReference>
<feature type="domain" description="FAD/NAD(P)-binding" evidence="15">
    <location>
        <begin position="7"/>
        <end position="337"/>
    </location>
</feature>
<feature type="binding site" evidence="11">
    <location>
        <begin position="150"/>
        <end position="152"/>
    </location>
    <ligand>
        <name>FAD</name>
        <dbReference type="ChEBI" id="CHEBI:57692"/>
    </ligand>
</feature>
<accession>I0IB23</accession>
<feature type="binding site" evidence="11">
    <location>
        <position position="322"/>
    </location>
    <ligand>
        <name>FAD</name>
        <dbReference type="ChEBI" id="CHEBI:57692"/>
    </ligand>
</feature>
<dbReference type="PRINTS" id="PR00368">
    <property type="entry name" value="FADPNR"/>
</dbReference>
<comment type="miscellaneous">
    <text evidence="13">The active site is a redox-active disulfide bond.</text>
</comment>
<keyword evidence="3 13" id="KW-0285">Flavoprotein</keyword>